<dbReference type="PRINTS" id="PR01713">
    <property type="entry name" value="NUCEPIMERASE"/>
</dbReference>
<name>A0A7Y7IXU9_9PROT</name>
<evidence type="ECO:0000256" key="1">
    <source>
        <dbReference type="ARBA" id="ARBA00023027"/>
    </source>
</evidence>
<evidence type="ECO:0000259" key="2">
    <source>
        <dbReference type="Pfam" id="PF01370"/>
    </source>
</evidence>
<dbReference type="Proteomes" id="UP000534870">
    <property type="component" value="Unassembled WGS sequence"/>
</dbReference>
<dbReference type="InterPro" id="IPR001509">
    <property type="entry name" value="Epimerase_deHydtase"/>
</dbReference>
<accession>A0A7Y7IXU9</accession>
<feature type="domain" description="NAD-dependent epimerase/dehydratase" evidence="2">
    <location>
        <begin position="3"/>
        <end position="234"/>
    </location>
</feature>
<evidence type="ECO:0000313" key="4">
    <source>
        <dbReference type="Proteomes" id="UP000534870"/>
    </source>
</evidence>
<dbReference type="PANTHER" id="PTHR43574">
    <property type="entry name" value="EPIMERASE-RELATED"/>
    <property type="match status" value="1"/>
</dbReference>
<dbReference type="Pfam" id="PF01370">
    <property type="entry name" value="Epimerase"/>
    <property type="match status" value="1"/>
</dbReference>
<dbReference type="AlphaFoldDB" id="A0A7Y7IXU9"/>
<reference evidence="3 4" key="1">
    <citation type="submission" date="2020-06" db="EMBL/GenBank/DDBJ databases">
        <title>Description of novel acetic acid bacteria.</title>
        <authorList>
            <person name="Sombolestani A."/>
        </authorList>
    </citation>
    <scope>NUCLEOTIDE SEQUENCE [LARGE SCALE GENOMIC DNA]</scope>
    <source>
        <strain evidence="3 4">LMG 31431</strain>
    </source>
</reference>
<keyword evidence="1" id="KW-0520">NAD</keyword>
<feature type="non-terminal residue" evidence="3">
    <location>
        <position position="243"/>
    </location>
</feature>
<dbReference type="RefSeq" id="WP_176640786.1">
    <property type="nucleotide sequence ID" value="NZ_JABXXP010000355.1"/>
</dbReference>
<gene>
    <name evidence="3" type="ORF">HUK84_13705</name>
</gene>
<sequence>MHILMTGSAGFIGYHLARRLLADGHAVTGIDGMTPYYDVALKRARHARLTAHPEFSAHEFMLEDHARLDAACRAARPDIVVHLAAQAGVRYSLDNPSAYVSANVVGTHNLLNAVKALPVRHVILASTSSVYGAGTDCPFTEDQPCNHPLSLYAATKKACEDIGHSYAHLHDLPMTACRFFTVYGPWGRPDMALFRFTRNILGGLPIDVYNGGDMARDFTYIDDIVEALVRLLPRPPGNGGAAP</sequence>
<comment type="caution">
    <text evidence="3">The sequence shown here is derived from an EMBL/GenBank/DDBJ whole genome shotgun (WGS) entry which is preliminary data.</text>
</comment>
<dbReference type="InterPro" id="IPR036291">
    <property type="entry name" value="NAD(P)-bd_dom_sf"/>
</dbReference>
<proteinExistence type="predicted"/>
<evidence type="ECO:0000313" key="3">
    <source>
        <dbReference type="EMBL" id="NVN12162.1"/>
    </source>
</evidence>
<protein>
    <submittedName>
        <fullName evidence="3">NAD-dependent epimerase/dehydratase family protein</fullName>
    </submittedName>
</protein>
<dbReference type="SUPFAM" id="SSF51735">
    <property type="entry name" value="NAD(P)-binding Rossmann-fold domains"/>
    <property type="match status" value="1"/>
</dbReference>
<dbReference type="Gene3D" id="3.40.50.720">
    <property type="entry name" value="NAD(P)-binding Rossmann-like Domain"/>
    <property type="match status" value="1"/>
</dbReference>
<dbReference type="EMBL" id="JABXXP010000355">
    <property type="protein sequence ID" value="NVN12162.1"/>
    <property type="molecule type" value="Genomic_DNA"/>
</dbReference>
<organism evidence="3 4">
    <name type="scientific">Nguyenibacter vanlangensis</name>
    <dbReference type="NCBI Taxonomy" id="1216886"/>
    <lineage>
        <taxon>Bacteria</taxon>
        <taxon>Pseudomonadati</taxon>
        <taxon>Pseudomonadota</taxon>
        <taxon>Alphaproteobacteria</taxon>
        <taxon>Acetobacterales</taxon>
        <taxon>Acetobacteraceae</taxon>
        <taxon>Nguyenibacter</taxon>
    </lineage>
</organism>